<keyword evidence="1" id="KW-1133">Transmembrane helix</keyword>
<accession>A0A0E9U708</accession>
<protein>
    <submittedName>
        <fullName evidence="2">Uncharacterized protein</fullName>
    </submittedName>
</protein>
<evidence type="ECO:0000313" key="2">
    <source>
        <dbReference type="EMBL" id="JAH61631.1"/>
    </source>
</evidence>
<evidence type="ECO:0000256" key="1">
    <source>
        <dbReference type="SAM" id="Phobius"/>
    </source>
</evidence>
<reference evidence="2" key="1">
    <citation type="submission" date="2014-11" db="EMBL/GenBank/DDBJ databases">
        <authorList>
            <person name="Amaro Gonzalez C."/>
        </authorList>
    </citation>
    <scope>NUCLEOTIDE SEQUENCE</scope>
</reference>
<feature type="transmembrane region" description="Helical" evidence="1">
    <location>
        <begin position="41"/>
        <end position="58"/>
    </location>
</feature>
<keyword evidence="1" id="KW-0812">Transmembrane</keyword>
<dbReference type="EMBL" id="GBXM01046946">
    <property type="protein sequence ID" value="JAH61631.1"/>
    <property type="molecule type" value="Transcribed_RNA"/>
</dbReference>
<organism evidence="2">
    <name type="scientific">Anguilla anguilla</name>
    <name type="common">European freshwater eel</name>
    <name type="synonym">Muraena anguilla</name>
    <dbReference type="NCBI Taxonomy" id="7936"/>
    <lineage>
        <taxon>Eukaryota</taxon>
        <taxon>Metazoa</taxon>
        <taxon>Chordata</taxon>
        <taxon>Craniata</taxon>
        <taxon>Vertebrata</taxon>
        <taxon>Euteleostomi</taxon>
        <taxon>Actinopterygii</taxon>
        <taxon>Neopterygii</taxon>
        <taxon>Teleostei</taxon>
        <taxon>Anguilliformes</taxon>
        <taxon>Anguillidae</taxon>
        <taxon>Anguilla</taxon>
    </lineage>
</organism>
<name>A0A0E9U708_ANGAN</name>
<proteinExistence type="predicted"/>
<reference evidence="2" key="2">
    <citation type="journal article" date="2015" name="Fish Shellfish Immunol.">
        <title>Early steps in the European eel (Anguilla anguilla)-Vibrio vulnificus interaction in the gills: Role of the RtxA13 toxin.</title>
        <authorList>
            <person name="Callol A."/>
            <person name="Pajuelo D."/>
            <person name="Ebbesson L."/>
            <person name="Teles M."/>
            <person name="MacKenzie S."/>
            <person name="Amaro C."/>
        </authorList>
    </citation>
    <scope>NUCLEOTIDE SEQUENCE</scope>
</reference>
<dbReference type="AlphaFoldDB" id="A0A0E9U708"/>
<keyword evidence="1" id="KW-0472">Membrane</keyword>
<sequence>MLVSSIMYHVCLSLCIKHKCFSTLLCLFINVCNLDNILHIIDFYIFYWLYYIIFRMYIKLCQFSCNVLVNICM</sequence>